<dbReference type="InterPro" id="IPR043128">
    <property type="entry name" value="Rev_trsase/Diguanyl_cyclase"/>
</dbReference>
<dbReference type="PROSITE" id="PS50878">
    <property type="entry name" value="RT_POL"/>
    <property type="match status" value="1"/>
</dbReference>
<dbReference type="Pfam" id="PF17919">
    <property type="entry name" value="RT_RNaseH_2"/>
    <property type="match status" value="1"/>
</dbReference>
<sequence length="369" mass="42576">MDEEYSRKAALSNGSLQFQRAMSLALGDLLWRGVSCFVEDIFFGSTDFDDMITKLRQVLEKLLNAGVTLKLSKCEFGMSEIEYLGFVIDKAGIRPSPRKLAAIAECPVNKTKDELRPFLGLTSFFRHFITRYLSVAEPLSRLLKKNSLFIWTVDQNEAFEELRSKLISRPALKLFDPKDETELHTDASSVGLAGMLLQRNKYNNAFQLQDGLNYQIRFYYEVKRRDGAKMAHVDALIRSPIEERTCTPLDEVEVTSPVELTSQPKVFYISTEEDRVALIRAQDKNLQKIISSLKKPQKVRTREEKQLAESFDLIYGILYRIHHESGDLQNMRKLFVMPKSMRKYLAVRFHDFAGHFGMEKVVQMICKQF</sequence>
<feature type="domain" description="Reverse transcriptase" evidence="3">
    <location>
        <begin position="1"/>
        <end position="88"/>
    </location>
</feature>
<dbReference type="SUPFAM" id="SSF56672">
    <property type="entry name" value="DNA/RNA polymerases"/>
    <property type="match status" value="1"/>
</dbReference>
<name>A0A8T0E4V2_ARGBR</name>
<keyword evidence="5" id="KW-1185">Reference proteome</keyword>
<reference evidence="4" key="2">
    <citation type="submission" date="2020-06" db="EMBL/GenBank/DDBJ databases">
        <authorList>
            <person name="Sheffer M."/>
        </authorList>
    </citation>
    <scope>NUCLEOTIDE SEQUENCE</scope>
</reference>
<dbReference type="PANTHER" id="PTHR37984:SF5">
    <property type="entry name" value="PROTEIN NYNRIN-LIKE"/>
    <property type="match status" value="1"/>
</dbReference>
<dbReference type="EMBL" id="JABXBU010002230">
    <property type="protein sequence ID" value="KAF8766417.1"/>
    <property type="molecule type" value="Genomic_DNA"/>
</dbReference>
<comment type="caution">
    <text evidence="4">The sequence shown here is derived from an EMBL/GenBank/DDBJ whole genome shotgun (WGS) entry which is preliminary data.</text>
</comment>
<dbReference type="Gene3D" id="3.30.70.270">
    <property type="match status" value="2"/>
</dbReference>
<dbReference type="PANTHER" id="PTHR37984">
    <property type="entry name" value="PROTEIN CBG26694"/>
    <property type="match status" value="1"/>
</dbReference>
<gene>
    <name evidence="4" type="ORF">HNY73_019482</name>
</gene>
<dbReference type="GO" id="GO:0003964">
    <property type="term" value="F:RNA-directed DNA polymerase activity"/>
    <property type="evidence" value="ECO:0007669"/>
    <property type="project" value="UniProtKB-EC"/>
</dbReference>
<dbReference type="Pfam" id="PF00078">
    <property type="entry name" value="RVT_1"/>
    <property type="match status" value="1"/>
</dbReference>
<dbReference type="EC" id="2.7.7.49" evidence="1"/>
<evidence type="ECO:0000313" key="5">
    <source>
        <dbReference type="Proteomes" id="UP000807504"/>
    </source>
</evidence>
<keyword evidence="2" id="KW-0511">Multifunctional enzyme</keyword>
<dbReference type="AlphaFoldDB" id="A0A8T0E4V2"/>
<evidence type="ECO:0000256" key="2">
    <source>
        <dbReference type="ARBA" id="ARBA00023268"/>
    </source>
</evidence>
<dbReference type="InterPro" id="IPR050951">
    <property type="entry name" value="Retrovirus_Pol_polyprotein"/>
</dbReference>
<organism evidence="4 5">
    <name type="scientific">Argiope bruennichi</name>
    <name type="common">Wasp spider</name>
    <name type="synonym">Aranea bruennichi</name>
    <dbReference type="NCBI Taxonomy" id="94029"/>
    <lineage>
        <taxon>Eukaryota</taxon>
        <taxon>Metazoa</taxon>
        <taxon>Ecdysozoa</taxon>
        <taxon>Arthropoda</taxon>
        <taxon>Chelicerata</taxon>
        <taxon>Arachnida</taxon>
        <taxon>Araneae</taxon>
        <taxon>Araneomorphae</taxon>
        <taxon>Entelegynae</taxon>
        <taxon>Araneoidea</taxon>
        <taxon>Araneidae</taxon>
        <taxon>Argiope</taxon>
    </lineage>
</organism>
<evidence type="ECO:0000256" key="1">
    <source>
        <dbReference type="ARBA" id="ARBA00012493"/>
    </source>
</evidence>
<dbReference type="InterPro" id="IPR041577">
    <property type="entry name" value="RT_RNaseH_2"/>
</dbReference>
<reference evidence="4" key="1">
    <citation type="journal article" date="2020" name="bioRxiv">
        <title>Chromosome-level reference genome of the European wasp spider Argiope bruennichi: a resource for studies on range expansion and evolutionary adaptation.</title>
        <authorList>
            <person name="Sheffer M.M."/>
            <person name="Hoppe A."/>
            <person name="Krehenwinkel H."/>
            <person name="Uhl G."/>
            <person name="Kuss A.W."/>
            <person name="Jensen L."/>
            <person name="Jensen C."/>
            <person name="Gillespie R.G."/>
            <person name="Hoff K.J."/>
            <person name="Prost S."/>
        </authorList>
    </citation>
    <scope>NUCLEOTIDE SEQUENCE</scope>
</reference>
<protein>
    <recommendedName>
        <fullName evidence="1">RNA-directed DNA polymerase</fullName>
        <ecNumber evidence="1">2.7.7.49</ecNumber>
    </recommendedName>
</protein>
<dbReference type="InterPro" id="IPR043502">
    <property type="entry name" value="DNA/RNA_pol_sf"/>
</dbReference>
<dbReference type="InterPro" id="IPR000477">
    <property type="entry name" value="RT_dom"/>
</dbReference>
<proteinExistence type="predicted"/>
<evidence type="ECO:0000259" key="3">
    <source>
        <dbReference type="PROSITE" id="PS50878"/>
    </source>
</evidence>
<evidence type="ECO:0000313" key="4">
    <source>
        <dbReference type="EMBL" id="KAF8766417.1"/>
    </source>
</evidence>
<dbReference type="Gene3D" id="1.10.340.70">
    <property type="match status" value="1"/>
</dbReference>
<dbReference type="FunFam" id="3.30.70.270:FF:000020">
    <property type="entry name" value="Transposon Tf2-6 polyprotein-like Protein"/>
    <property type="match status" value="1"/>
</dbReference>
<accession>A0A8T0E4V2</accession>
<dbReference type="Proteomes" id="UP000807504">
    <property type="component" value="Unassembled WGS sequence"/>
</dbReference>